<proteinExistence type="predicted"/>
<evidence type="ECO:0000313" key="2">
    <source>
        <dbReference type="EMBL" id="VDP05379.1"/>
    </source>
</evidence>
<evidence type="ECO:0000313" key="3">
    <source>
        <dbReference type="Proteomes" id="UP000270296"/>
    </source>
</evidence>
<reference evidence="4" key="1">
    <citation type="submission" date="2016-06" db="UniProtKB">
        <authorList>
            <consortium name="WormBaseParasite"/>
        </authorList>
    </citation>
    <scope>IDENTIFICATION</scope>
</reference>
<dbReference type="AlphaFoldDB" id="A0A183IMD2"/>
<sequence length="238" mass="27084">MTHEQMLARNNGQPAARCRPADVCRPRPCPRRGHHRSGVCVMFENSRSGCKHQLPALQMPQRAPFSVEPHSPSVSSLRPEKVSSTMNTDDGDDGNDDQNLTRLTSYLRKSRIAVVNNYSLAVDRSSTDVDPCFSRDLANVNKDLESRRQTHAKPTTSKGAEDYERLRCPSRSTEDVARHERRRHHRLDFPGVCFSASLFQSSAMMKYCIIGNELHNIANVHMKRVRFHGHRRLSCYSL</sequence>
<name>A0A183IMD2_9BILA</name>
<organism evidence="4">
    <name type="scientific">Soboliphyme baturini</name>
    <dbReference type="NCBI Taxonomy" id="241478"/>
    <lineage>
        <taxon>Eukaryota</taxon>
        <taxon>Metazoa</taxon>
        <taxon>Ecdysozoa</taxon>
        <taxon>Nematoda</taxon>
        <taxon>Enoplea</taxon>
        <taxon>Dorylaimia</taxon>
        <taxon>Dioctophymatida</taxon>
        <taxon>Dioctophymatoidea</taxon>
        <taxon>Soboliphymatidae</taxon>
        <taxon>Soboliphyme</taxon>
    </lineage>
</organism>
<evidence type="ECO:0000256" key="1">
    <source>
        <dbReference type="SAM" id="MobiDB-lite"/>
    </source>
</evidence>
<feature type="compositionally biased region" description="Polar residues" evidence="1">
    <location>
        <begin position="72"/>
        <end position="88"/>
    </location>
</feature>
<dbReference type="EMBL" id="UZAM01008539">
    <property type="protein sequence ID" value="VDP05379.1"/>
    <property type="molecule type" value="Genomic_DNA"/>
</dbReference>
<dbReference type="OrthoDB" id="128924at2759"/>
<evidence type="ECO:0000313" key="4">
    <source>
        <dbReference type="WBParaSite" id="SBAD_0000497401-mRNA-1"/>
    </source>
</evidence>
<protein>
    <submittedName>
        <fullName evidence="2 4">Uncharacterized protein</fullName>
    </submittedName>
</protein>
<reference evidence="2 3" key="2">
    <citation type="submission" date="2018-11" db="EMBL/GenBank/DDBJ databases">
        <authorList>
            <consortium name="Pathogen Informatics"/>
        </authorList>
    </citation>
    <scope>NUCLEOTIDE SEQUENCE [LARGE SCALE GENOMIC DNA]</scope>
</reference>
<feature type="region of interest" description="Disordered" evidence="1">
    <location>
        <begin position="144"/>
        <end position="181"/>
    </location>
</feature>
<gene>
    <name evidence="2" type="ORF">SBAD_LOCUS4778</name>
</gene>
<dbReference type="WBParaSite" id="SBAD_0000497401-mRNA-1">
    <property type="protein sequence ID" value="SBAD_0000497401-mRNA-1"/>
    <property type="gene ID" value="SBAD_0000497401"/>
</dbReference>
<dbReference type="Proteomes" id="UP000270296">
    <property type="component" value="Unassembled WGS sequence"/>
</dbReference>
<accession>A0A183IMD2</accession>
<keyword evidence="3" id="KW-1185">Reference proteome</keyword>
<feature type="region of interest" description="Disordered" evidence="1">
    <location>
        <begin position="63"/>
        <end position="99"/>
    </location>
</feature>
<feature type="region of interest" description="Disordered" evidence="1">
    <location>
        <begin position="1"/>
        <end position="23"/>
    </location>
</feature>
<feature type="compositionally biased region" description="Basic and acidic residues" evidence="1">
    <location>
        <begin position="159"/>
        <end position="178"/>
    </location>
</feature>